<organism evidence="9 10">
    <name type="scientific">Paramicrosporidium saccamoebae</name>
    <dbReference type="NCBI Taxonomy" id="1246581"/>
    <lineage>
        <taxon>Eukaryota</taxon>
        <taxon>Fungi</taxon>
        <taxon>Fungi incertae sedis</taxon>
        <taxon>Cryptomycota</taxon>
        <taxon>Cryptomycota incertae sedis</taxon>
        <taxon>Paramicrosporidium</taxon>
    </lineage>
</organism>
<keyword evidence="5 7" id="KW-0472">Membrane</keyword>
<evidence type="ECO:0000259" key="8">
    <source>
        <dbReference type="Pfam" id="PF12832"/>
    </source>
</evidence>
<comment type="subcellular location">
    <subcellularLocation>
        <location evidence="1">Membrane</location>
        <topology evidence="1">Multi-pass membrane protein</topology>
    </subcellularLocation>
</comment>
<comment type="caution">
    <text evidence="9">The sequence shown here is derived from an EMBL/GenBank/DDBJ whole genome shotgun (WGS) entry which is preliminary data.</text>
</comment>
<accession>A0A2H9TL88</accession>
<feature type="domain" description="Major facilitator superfamily associated" evidence="8">
    <location>
        <begin position="48"/>
        <end position="440"/>
    </location>
</feature>
<evidence type="ECO:0000256" key="4">
    <source>
        <dbReference type="ARBA" id="ARBA00022989"/>
    </source>
</evidence>
<evidence type="ECO:0000256" key="3">
    <source>
        <dbReference type="ARBA" id="ARBA00022692"/>
    </source>
</evidence>
<feature type="transmembrane region" description="Helical" evidence="7">
    <location>
        <begin position="185"/>
        <end position="205"/>
    </location>
</feature>
<feature type="transmembrane region" description="Helical" evidence="7">
    <location>
        <begin position="140"/>
        <end position="161"/>
    </location>
</feature>
<feature type="transmembrane region" description="Helical" evidence="7">
    <location>
        <begin position="378"/>
        <end position="397"/>
    </location>
</feature>
<dbReference type="SUPFAM" id="SSF103473">
    <property type="entry name" value="MFS general substrate transporter"/>
    <property type="match status" value="1"/>
</dbReference>
<dbReference type="InterPro" id="IPR051717">
    <property type="entry name" value="MFS_MFSD6"/>
</dbReference>
<dbReference type="InterPro" id="IPR036259">
    <property type="entry name" value="MFS_trans_sf"/>
</dbReference>
<evidence type="ECO:0000256" key="2">
    <source>
        <dbReference type="ARBA" id="ARBA00005241"/>
    </source>
</evidence>
<evidence type="ECO:0000256" key="1">
    <source>
        <dbReference type="ARBA" id="ARBA00004141"/>
    </source>
</evidence>
<sequence>MGEEPLKTAVESVDCGDLTATSTTHLVSPPQWRGTLEDWNARWLVLPKLIYLTLNCAIYATHNYTAMYFYRMWGIEVYQFGAVSSLSAVQFVGALFWAHLADRTGRHKSILLACTVLYGFFFCLLELKPFENHNTVLYKIIYSALMYGISCFFVSGLFPLVDTQVFSILAKDPNFTKDTFGKQRLWGTLGHGLVTLAVGVSIYYLQYRGMFIVLVLSCSAFVFFISVGIPSDIKIIRGAGKHGHHGPSQQATQESMPQPSDIEEGEARGCTERLSSTPAVRVLLDPHFFFLAVVILCAGYVRSVMSNFLGFYMQQEMHQNEIMVAAAIMFRMASEMAIFFYNKQLLRTIGLHWMLIIAQVAGLLRVLAYSVLPPTGNWFYLSFAIELLKGTSTGCLISSGVRMANDIAPKGCANTAQAYISGIYSGLSLAIGGALGGWIIYLLPQHSVAGMFRVTFYMGSVALILCVLKYTLVDRALLVPASWRRTPNAQ</sequence>
<gene>
    <name evidence="9" type="ORF">PSACC_01656</name>
</gene>
<reference evidence="9 10" key="1">
    <citation type="submission" date="2016-10" db="EMBL/GenBank/DDBJ databases">
        <title>The genome of Paramicrosporidium saccamoebae is the missing link in understanding Cryptomycota and Microsporidia evolution.</title>
        <authorList>
            <person name="Quandt C.A."/>
            <person name="Beaudet D."/>
            <person name="Corsaro D."/>
            <person name="Michel R."/>
            <person name="Corradi N."/>
            <person name="James T."/>
        </authorList>
    </citation>
    <scope>NUCLEOTIDE SEQUENCE [LARGE SCALE GENOMIC DNA]</scope>
    <source>
        <strain evidence="9 10">KSL3</strain>
    </source>
</reference>
<feature type="region of interest" description="Disordered" evidence="6">
    <location>
        <begin position="240"/>
        <end position="268"/>
    </location>
</feature>
<evidence type="ECO:0000313" key="10">
    <source>
        <dbReference type="Proteomes" id="UP000240830"/>
    </source>
</evidence>
<keyword evidence="3 7" id="KW-0812">Transmembrane</keyword>
<feature type="transmembrane region" description="Helical" evidence="7">
    <location>
        <begin position="77"/>
        <end position="98"/>
    </location>
</feature>
<evidence type="ECO:0000256" key="6">
    <source>
        <dbReference type="SAM" id="MobiDB-lite"/>
    </source>
</evidence>
<dbReference type="Pfam" id="PF12832">
    <property type="entry name" value="MFS_1_like"/>
    <property type="match status" value="1"/>
</dbReference>
<dbReference type="GO" id="GO:0016020">
    <property type="term" value="C:membrane"/>
    <property type="evidence" value="ECO:0007669"/>
    <property type="project" value="UniProtKB-SubCell"/>
</dbReference>
<feature type="transmembrane region" description="Helical" evidence="7">
    <location>
        <begin position="454"/>
        <end position="472"/>
    </location>
</feature>
<dbReference type="PANTHER" id="PTHR16172:SF41">
    <property type="entry name" value="MAJOR FACILITATOR SUPERFAMILY DOMAIN-CONTAINING PROTEIN 6-LIKE"/>
    <property type="match status" value="1"/>
</dbReference>
<feature type="transmembrane region" description="Helical" evidence="7">
    <location>
        <begin position="418"/>
        <end position="442"/>
    </location>
</feature>
<comment type="similarity">
    <text evidence="2">Belongs to the major facilitator superfamily. MFSD6 family.</text>
</comment>
<feature type="transmembrane region" description="Helical" evidence="7">
    <location>
        <begin position="110"/>
        <end position="128"/>
    </location>
</feature>
<dbReference type="AlphaFoldDB" id="A0A2H9TL88"/>
<evidence type="ECO:0000256" key="7">
    <source>
        <dbReference type="SAM" id="Phobius"/>
    </source>
</evidence>
<dbReference type="PANTHER" id="PTHR16172">
    <property type="entry name" value="MAJOR FACILITATOR SUPERFAMILY DOMAIN-CONTAINING PROTEIN 6-LIKE"/>
    <property type="match status" value="1"/>
</dbReference>
<name>A0A2H9TL88_9FUNG</name>
<keyword evidence="4 7" id="KW-1133">Transmembrane helix</keyword>
<dbReference type="InterPro" id="IPR024989">
    <property type="entry name" value="MFS_assoc_dom"/>
</dbReference>
<feature type="transmembrane region" description="Helical" evidence="7">
    <location>
        <begin position="282"/>
        <end position="302"/>
    </location>
</feature>
<dbReference type="OrthoDB" id="515887at2759"/>
<evidence type="ECO:0000313" key="9">
    <source>
        <dbReference type="EMBL" id="PJF18523.1"/>
    </source>
</evidence>
<proteinExistence type="inferred from homology"/>
<dbReference type="Gene3D" id="1.20.1250.20">
    <property type="entry name" value="MFS general substrate transporter like domains"/>
    <property type="match status" value="2"/>
</dbReference>
<feature type="transmembrane region" description="Helical" evidence="7">
    <location>
        <begin position="211"/>
        <end position="229"/>
    </location>
</feature>
<feature type="compositionally biased region" description="Polar residues" evidence="6">
    <location>
        <begin position="247"/>
        <end position="258"/>
    </location>
</feature>
<protein>
    <submittedName>
        <fullName evidence="9">Major facilitator superfamily domain-containing protein</fullName>
    </submittedName>
</protein>
<dbReference type="Proteomes" id="UP000240830">
    <property type="component" value="Unassembled WGS sequence"/>
</dbReference>
<keyword evidence="10" id="KW-1185">Reference proteome</keyword>
<dbReference type="EMBL" id="MTSL01000117">
    <property type="protein sequence ID" value="PJF18523.1"/>
    <property type="molecule type" value="Genomic_DNA"/>
</dbReference>
<evidence type="ECO:0000256" key="5">
    <source>
        <dbReference type="ARBA" id="ARBA00023136"/>
    </source>
</evidence>
<feature type="transmembrane region" description="Helical" evidence="7">
    <location>
        <begin position="353"/>
        <end position="372"/>
    </location>
</feature>